<protein>
    <submittedName>
        <fullName evidence="2">Uncharacterized protein</fullName>
    </submittedName>
</protein>
<dbReference type="AlphaFoldDB" id="A0A0J6YJ72"/>
<gene>
    <name evidence="2" type="ORF">CIRG_07366</name>
</gene>
<proteinExistence type="predicted"/>
<evidence type="ECO:0000313" key="3">
    <source>
        <dbReference type="Proteomes" id="UP000054565"/>
    </source>
</evidence>
<evidence type="ECO:0000313" key="2">
    <source>
        <dbReference type="EMBL" id="KMP07685.1"/>
    </source>
</evidence>
<name>A0A0J6YJ72_COCIT</name>
<dbReference type="EMBL" id="DS028097">
    <property type="protein sequence ID" value="KMP07685.1"/>
    <property type="molecule type" value="Genomic_DNA"/>
</dbReference>
<dbReference type="Proteomes" id="UP000054565">
    <property type="component" value="Unassembled WGS sequence"/>
</dbReference>
<feature type="transmembrane region" description="Helical" evidence="1">
    <location>
        <begin position="21"/>
        <end position="40"/>
    </location>
</feature>
<organism evidence="2 3">
    <name type="scientific">Coccidioides immitis RMSCC 2394</name>
    <dbReference type="NCBI Taxonomy" id="404692"/>
    <lineage>
        <taxon>Eukaryota</taxon>
        <taxon>Fungi</taxon>
        <taxon>Dikarya</taxon>
        <taxon>Ascomycota</taxon>
        <taxon>Pezizomycotina</taxon>
        <taxon>Eurotiomycetes</taxon>
        <taxon>Eurotiomycetidae</taxon>
        <taxon>Onygenales</taxon>
        <taxon>Onygenaceae</taxon>
        <taxon>Coccidioides</taxon>
    </lineage>
</organism>
<keyword evidence="1" id="KW-1133">Transmembrane helix</keyword>
<sequence length="107" mass="11956">MASPKLETRKRNPRRMKEFHALLFLHIAFMYIHVLHAILLRTLSALSGSNYWLVAFSPSDCWTSKLATGFAPHDSESQFLVRCIAAPGVSPPASDECFRNPSVLGLL</sequence>
<accession>A0A0J6YJ72</accession>
<reference evidence="3" key="1">
    <citation type="journal article" date="2010" name="Genome Res.">
        <title>Population genomic sequencing of Coccidioides fungi reveals recent hybridization and transposon control.</title>
        <authorList>
            <person name="Neafsey D.E."/>
            <person name="Barker B.M."/>
            <person name="Sharpton T.J."/>
            <person name="Stajich J.E."/>
            <person name="Park D.J."/>
            <person name="Whiston E."/>
            <person name="Hung C.-Y."/>
            <person name="McMahan C."/>
            <person name="White J."/>
            <person name="Sykes S."/>
            <person name="Heiman D."/>
            <person name="Young S."/>
            <person name="Zeng Q."/>
            <person name="Abouelleil A."/>
            <person name="Aftuck L."/>
            <person name="Bessette D."/>
            <person name="Brown A."/>
            <person name="FitzGerald M."/>
            <person name="Lui A."/>
            <person name="Macdonald J.P."/>
            <person name="Priest M."/>
            <person name="Orbach M.J."/>
            <person name="Galgiani J.N."/>
            <person name="Kirkland T.N."/>
            <person name="Cole G.T."/>
            <person name="Birren B.W."/>
            <person name="Henn M.R."/>
            <person name="Taylor J.W."/>
            <person name="Rounsley S.D."/>
        </authorList>
    </citation>
    <scope>NUCLEOTIDE SEQUENCE [LARGE SCALE GENOMIC DNA]</scope>
    <source>
        <strain evidence="3">RMSCC 2394</strain>
    </source>
</reference>
<keyword evidence="1" id="KW-0812">Transmembrane</keyword>
<evidence type="ECO:0000256" key="1">
    <source>
        <dbReference type="SAM" id="Phobius"/>
    </source>
</evidence>
<keyword evidence="1" id="KW-0472">Membrane</keyword>